<dbReference type="EMBL" id="MU275838">
    <property type="protein sequence ID" value="KAI0054057.1"/>
    <property type="molecule type" value="Genomic_DNA"/>
</dbReference>
<accession>A0ACB8SD21</accession>
<dbReference type="Proteomes" id="UP000814033">
    <property type="component" value="Unassembled WGS sequence"/>
</dbReference>
<gene>
    <name evidence="1" type="ORF">FA95DRAFT_1480024</name>
</gene>
<evidence type="ECO:0000313" key="1">
    <source>
        <dbReference type="EMBL" id="KAI0054057.1"/>
    </source>
</evidence>
<proteinExistence type="predicted"/>
<reference evidence="1" key="1">
    <citation type="submission" date="2021-02" db="EMBL/GenBank/DDBJ databases">
        <authorList>
            <consortium name="DOE Joint Genome Institute"/>
            <person name="Ahrendt S."/>
            <person name="Looney B.P."/>
            <person name="Miyauchi S."/>
            <person name="Morin E."/>
            <person name="Drula E."/>
            <person name="Courty P.E."/>
            <person name="Chicoki N."/>
            <person name="Fauchery L."/>
            <person name="Kohler A."/>
            <person name="Kuo A."/>
            <person name="Labutti K."/>
            <person name="Pangilinan J."/>
            <person name="Lipzen A."/>
            <person name="Riley R."/>
            <person name="Andreopoulos W."/>
            <person name="He G."/>
            <person name="Johnson J."/>
            <person name="Barry K.W."/>
            <person name="Grigoriev I.V."/>
            <person name="Nagy L."/>
            <person name="Hibbett D."/>
            <person name="Henrissat B."/>
            <person name="Matheny P.B."/>
            <person name="Labbe J."/>
            <person name="Martin F."/>
        </authorList>
    </citation>
    <scope>NUCLEOTIDE SEQUENCE</scope>
    <source>
        <strain evidence="1">FP105234-sp</strain>
    </source>
</reference>
<evidence type="ECO:0000313" key="2">
    <source>
        <dbReference type="Proteomes" id="UP000814033"/>
    </source>
</evidence>
<comment type="caution">
    <text evidence="1">The sequence shown here is derived from an EMBL/GenBank/DDBJ whole genome shotgun (WGS) entry which is preliminary data.</text>
</comment>
<reference evidence="1" key="2">
    <citation type="journal article" date="2022" name="New Phytol.">
        <title>Evolutionary transition to the ectomycorrhizal habit in the genomes of a hyperdiverse lineage of mushroom-forming fungi.</title>
        <authorList>
            <person name="Looney B."/>
            <person name="Miyauchi S."/>
            <person name="Morin E."/>
            <person name="Drula E."/>
            <person name="Courty P.E."/>
            <person name="Kohler A."/>
            <person name="Kuo A."/>
            <person name="LaButti K."/>
            <person name="Pangilinan J."/>
            <person name="Lipzen A."/>
            <person name="Riley R."/>
            <person name="Andreopoulos W."/>
            <person name="He G."/>
            <person name="Johnson J."/>
            <person name="Nolan M."/>
            <person name="Tritt A."/>
            <person name="Barry K.W."/>
            <person name="Grigoriev I.V."/>
            <person name="Nagy L.G."/>
            <person name="Hibbett D."/>
            <person name="Henrissat B."/>
            <person name="Matheny P.B."/>
            <person name="Labbe J."/>
            <person name="Martin F.M."/>
        </authorList>
    </citation>
    <scope>NUCLEOTIDE SEQUENCE</scope>
    <source>
        <strain evidence="1">FP105234-sp</strain>
    </source>
</reference>
<name>A0ACB8SD21_9AGAM</name>
<sequence length="533" mass="57969">MLRRCTRLTARPSHPHRALFPRHPRNESTKQSPTPWRQDITPEPSVLVEENYAKHTLFTFDFFRRLVKFSLIGVMGIAVTGATAFELTHMWVETVELVPERDEECTKWEWDLEAERWTGGTSGGTDPGLGFKGRHAVRSAWMAQNWGVGSSANLVGSSAFGGKAGSPSGGLNVVEARLEFAQDFLTVAFNIAMRTEASGALRPQTLTELLARHGDVMERMGSKDGLYEARSEFQRVWARIAAQGPDAARVALKLGDLNSRLGNAEDALAWWARSLQLVSGDNRESPIPVIPTAPPVTPSAQRTLASALVSLSAFYATSGQLRQAQTVEESALSLLRSIRPPESSVTSSPPHALHALYLLHRSALISVHLAEVLYALRTPPDTSISWLSQAAESSERVAFALTGLPLTHPDAPGSKIPHPPASESPLLRAFRDSPSMKKPARSLLRDARRSAAEAWNLLGVLNEGHPDAGSLEKSLECYERALGWAGVALDRAGGIGKAGEGVLDAEWQVLWGNYVRVREAVRNNTGKQSGLPA</sequence>
<organism evidence="1 2">
    <name type="scientific">Auriscalpium vulgare</name>
    <dbReference type="NCBI Taxonomy" id="40419"/>
    <lineage>
        <taxon>Eukaryota</taxon>
        <taxon>Fungi</taxon>
        <taxon>Dikarya</taxon>
        <taxon>Basidiomycota</taxon>
        <taxon>Agaricomycotina</taxon>
        <taxon>Agaricomycetes</taxon>
        <taxon>Russulales</taxon>
        <taxon>Auriscalpiaceae</taxon>
        <taxon>Auriscalpium</taxon>
    </lineage>
</organism>
<keyword evidence="2" id="KW-1185">Reference proteome</keyword>
<protein>
    <submittedName>
        <fullName evidence="1">Uncharacterized protein</fullName>
    </submittedName>
</protein>